<dbReference type="Gene3D" id="3.40.630.30">
    <property type="match status" value="1"/>
</dbReference>
<dbReference type="Pfam" id="PF00583">
    <property type="entry name" value="Acetyltransf_1"/>
    <property type="match status" value="1"/>
</dbReference>
<evidence type="ECO:0000259" key="3">
    <source>
        <dbReference type="PROSITE" id="PS51186"/>
    </source>
</evidence>
<reference evidence="4 5" key="1">
    <citation type="submission" date="2019-03" db="EMBL/GenBank/DDBJ databases">
        <title>Genomic Encyclopedia of Type Strains, Phase IV (KMG-IV): sequencing the most valuable type-strain genomes for metagenomic binning, comparative biology and taxonomic classification.</title>
        <authorList>
            <person name="Goeker M."/>
        </authorList>
    </citation>
    <scope>NUCLEOTIDE SEQUENCE [LARGE SCALE GENOMIC DNA]</scope>
    <source>
        <strain evidence="4 5">DSM 18577</strain>
    </source>
</reference>
<sequence length="181" mass="20733">MAQRLSLCDLRWAQVIITMMKPQIRRVTINDLNALIDIEQSCFFIGQIKRRQLRYLLTRAKAQVWGAFLDDVLVGYAIYLTPNARRRARLYALAVLPAFRRQKVASSLLSHGQQLIASLGYQALALEVRCSNRAALALYQQNGFRWTHLLCEYYPDGEDGWKMVCPLPVPLWVESFNSTAA</sequence>
<name>A0A4R1K4N2_9GAMM</name>
<keyword evidence="4" id="KW-0689">Ribosomal protein</keyword>
<dbReference type="InterPro" id="IPR000182">
    <property type="entry name" value="GNAT_dom"/>
</dbReference>
<protein>
    <submittedName>
        <fullName evidence="4">Ribosomal protein S18 acetylase RimI-like enzyme</fullName>
    </submittedName>
</protein>
<keyword evidence="5" id="KW-1185">Reference proteome</keyword>
<dbReference type="Proteomes" id="UP000295565">
    <property type="component" value="Unassembled WGS sequence"/>
</dbReference>
<organism evidence="4 5">
    <name type="scientific">Celerinatantimonas diazotrophica</name>
    <dbReference type="NCBI Taxonomy" id="412034"/>
    <lineage>
        <taxon>Bacteria</taxon>
        <taxon>Pseudomonadati</taxon>
        <taxon>Pseudomonadota</taxon>
        <taxon>Gammaproteobacteria</taxon>
        <taxon>Celerinatantimonadaceae</taxon>
        <taxon>Celerinatantimonas</taxon>
    </lineage>
</organism>
<dbReference type="PANTHER" id="PTHR42919">
    <property type="entry name" value="N-ALPHA-ACETYLTRANSFERASE"/>
    <property type="match status" value="1"/>
</dbReference>
<proteinExistence type="predicted"/>
<dbReference type="PROSITE" id="PS51186">
    <property type="entry name" value="GNAT"/>
    <property type="match status" value="1"/>
</dbReference>
<feature type="domain" description="N-acetyltransferase" evidence="3">
    <location>
        <begin position="22"/>
        <end position="168"/>
    </location>
</feature>
<dbReference type="InterPro" id="IPR016181">
    <property type="entry name" value="Acyl_CoA_acyltransferase"/>
</dbReference>
<accession>A0A4R1K4N2</accession>
<dbReference type="PANTHER" id="PTHR42919:SF8">
    <property type="entry name" value="N-ALPHA-ACETYLTRANSFERASE 50"/>
    <property type="match status" value="1"/>
</dbReference>
<comment type="caution">
    <text evidence="4">The sequence shown here is derived from an EMBL/GenBank/DDBJ whole genome shotgun (WGS) entry which is preliminary data.</text>
</comment>
<gene>
    <name evidence="4" type="ORF">EV690_1254</name>
</gene>
<evidence type="ECO:0000256" key="1">
    <source>
        <dbReference type="ARBA" id="ARBA00022679"/>
    </source>
</evidence>
<dbReference type="GO" id="GO:0005840">
    <property type="term" value="C:ribosome"/>
    <property type="evidence" value="ECO:0007669"/>
    <property type="project" value="UniProtKB-KW"/>
</dbReference>
<dbReference type="GO" id="GO:0016747">
    <property type="term" value="F:acyltransferase activity, transferring groups other than amino-acyl groups"/>
    <property type="evidence" value="ECO:0007669"/>
    <property type="project" value="InterPro"/>
</dbReference>
<keyword evidence="2" id="KW-0012">Acyltransferase</keyword>
<evidence type="ECO:0000313" key="5">
    <source>
        <dbReference type="Proteomes" id="UP000295565"/>
    </source>
</evidence>
<dbReference type="EMBL" id="SMGD01000011">
    <property type="protein sequence ID" value="TCK59088.1"/>
    <property type="molecule type" value="Genomic_DNA"/>
</dbReference>
<keyword evidence="1" id="KW-0808">Transferase</keyword>
<evidence type="ECO:0000313" key="4">
    <source>
        <dbReference type="EMBL" id="TCK59088.1"/>
    </source>
</evidence>
<dbReference type="InterPro" id="IPR051556">
    <property type="entry name" value="N-term/lysine_N-AcTrnsfr"/>
</dbReference>
<dbReference type="CDD" id="cd04301">
    <property type="entry name" value="NAT_SF"/>
    <property type="match status" value="1"/>
</dbReference>
<keyword evidence="4" id="KW-0687">Ribonucleoprotein</keyword>
<evidence type="ECO:0000256" key="2">
    <source>
        <dbReference type="ARBA" id="ARBA00023315"/>
    </source>
</evidence>
<dbReference type="SUPFAM" id="SSF55729">
    <property type="entry name" value="Acyl-CoA N-acyltransferases (Nat)"/>
    <property type="match status" value="1"/>
</dbReference>
<dbReference type="AlphaFoldDB" id="A0A4R1K4N2"/>